<sequence>MSKQGRATLQIPPFVFGTSGLGNIYKAETYANKKLIVEACLSSSGDTAFFDTAGKYGAGLSLEVLGACLADCRAAHSKVIISNKLGWFRTELVGSEPTFEPGVWKDLKYDAVQRISYQGILECFEQGNELLGDYNAQYVSVHDPDEYLLAAIDDSDYQKRYQDILEAYRALMELKSLGKVEAVGIGAKDWKIIRKISREVRLDWVMIANSLTIISHPIELIDFVSELEKNNIPVINSAIFNGGFLTGSDYYNYRLLDINVKEDMELINWRADFYEICDQYNLLPAVVCYQYARSFSGIKSIAMSTSKPHKVAENIAMAQHDVPKSFWQELADRGLICNLF</sequence>
<reference evidence="2 3" key="1">
    <citation type="submission" date="2016-10" db="EMBL/GenBank/DDBJ databases">
        <authorList>
            <person name="de Groot N.N."/>
        </authorList>
    </citation>
    <scope>NUCLEOTIDE SEQUENCE [LARGE SCALE GENOMIC DNA]</scope>
    <source>
        <strain evidence="2 3">DSM 18610</strain>
    </source>
</reference>
<dbReference type="Gene3D" id="3.20.20.100">
    <property type="entry name" value="NADP-dependent oxidoreductase domain"/>
    <property type="match status" value="1"/>
</dbReference>
<organism evidence="2 3">
    <name type="scientific">Pedobacter rhizosphaerae</name>
    <dbReference type="NCBI Taxonomy" id="390241"/>
    <lineage>
        <taxon>Bacteria</taxon>
        <taxon>Pseudomonadati</taxon>
        <taxon>Bacteroidota</taxon>
        <taxon>Sphingobacteriia</taxon>
        <taxon>Sphingobacteriales</taxon>
        <taxon>Sphingobacteriaceae</taxon>
        <taxon>Pedobacter</taxon>
    </lineage>
</organism>
<accession>A0A1H9R1W3</accession>
<dbReference type="SUPFAM" id="SSF51430">
    <property type="entry name" value="NAD(P)-linked oxidoreductase"/>
    <property type="match status" value="1"/>
</dbReference>
<dbReference type="RefSeq" id="WP_090884698.1">
    <property type="nucleotide sequence ID" value="NZ_FOGG01000013.1"/>
</dbReference>
<dbReference type="AlphaFoldDB" id="A0A1H9R1W3"/>
<dbReference type="InterPro" id="IPR020471">
    <property type="entry name" value="AKR"/>
</dbReference>
<evidence type="ECO:0000259" key="1">
    <source>
        <dbReference type="Pfam" id="PF00248"/>
    </source>
</evidence>
<dbReference type="EMBL" id="FOGG01000013">
    <property type="protein sequence ID" value="SER66607.1"/>
    <property type="molecule type" value="Genomic_DNA"/>
</dbReference>
<dbReference type="STRING" id="390241.SAMN04488023_11389"/>
<proteinExistence type="predicted"/>
<dbReference type="Proteomes" id="UP000199572">
    <property type="component" value="Unassembled WGS sequence"/>
</dbReference>
<dbReference type="GO" id="GO:0005829">
    <property type="term" value="C:cytosol"/>
    <property type="evidence" value="ECO:0007669"/>
    <property type="project" value="TreeGrafter"/>
</dbReference>
<protein>
    <submittedName>
        <fullName evidence="2">D-threo-aldose 1-dehydrogenase</fullName>
    </submittedName>
</protein>
<keyword evidence="3" id="KW-1185">Reference proteome</keyword>
<dbReference type="GO" id="GO:0016491">
    <property type="term" value="F:oxidoreductase activity"/>
    <property type="evidence" value="ECO:0007669"/>
    <property type="project" value="InterPro"/>
</dbReference>
<dbReference type="InterPro" id="IPR023210">
    <property type="entry name" value="NADP_OxRdtase_dom"/>
</dbReference>
<evidence type="ECO:0000313" key="3">
    <source>
        <dbReference type="Proteomes" id="UP000199572"/>
    </source>
</evidence>
<dbReference type="InterPro" id="IPR036812">
    <property type="entry name" value="NAD(P)_OxRdtase_dom_sf"/>
</dbReference>
<gene>
    <name evidence="2" type="ORF">SAMN04488023_11389</name>
</gene>
<name>A0A1H9R1W3_9SPHI</name>
<dbReference type="CDD" id="cd19152">
    <property type="entry name" value="AKR_AKR15A"/>
    <property type="match status" value="1"/>
</dbReference>
<dbReference type="PANTHER" id="PTHR42686:SF1">
    <property type="entry name" value="GH17980P-RELATED"/>
    <property type="match status" value="1"/>
</dbReference>
<dbReference type="OrthoDB" id="9773828at2"/>
<dbReference type="Pfam" id="PF00248">
    <property type="entry name" value="Aldo_ket_red"/>
    <property type="match status" value="1"/>
</dbReference>
<feature type="domain" description="NADP-dependent oxidoreductase" evidence="1">
    <location>
        <begin position="15"/>
        <end position="330"/>
    </location>
</feature>
<dbReference type="PANTHER" id="PTHR42686">
    <property type="entry name" value="GH17980P-RELATED"/>
    <property type="match status" value="1"/>
</dbReference>
<evidence type="ECO:0000313" key="2">
    <source>
        <dbReference type="EMBL" id="SER66607.1"/>
    </source>
</evidence>